<feature type="compositionally biased region" description="Basic and acidic residues" evidence="1">
    <location>
        <begin position="330"/>
        <end position="351"/>
    </location>
</feature>
<feature type="compositionally biased region" description="Acidic residues" evidence="1">
    <location>
        <begin position="203"/>
        <end position="218"/>
    </location>
</feature>
<gene>
    <name evidence="2" type="ORF">TIFTF001_031530</name>
</gene>
<feature type="compositionally biased region" description="Basic and acidic residues" evidence="1">
    <location>
        <begin position="362"/>
        <end position="371"/>
    </location>
</feature>
<proteinExistence type="predicted"/>
<accession>A0AA88J5M1</accession>
<organism evidence="2 3">
    <name type="scientific">Ficus carica</name>
    <name type="common">Common fig</name>
    <dbReference type="NCBI Taxonomy" id="3494"/>
    <lineage>
        <taxon>Eukaryota</taxon>
        <taxon>Viridiplantae</taxon>
        <taxon>Streptophyta</taxon>
        <taxon>Embryophyta</taxon>
        <taxon>Tracheophyta</taxon>
        <taxon>Spermatophyta</taxon>
        <taxon>Magnoliopsida</taxon>
        <taxon>eudicotyledons</taxon>
        <taxon>Gunneridae</taxon>
        <taxon>Pentapetalae</taxon>
        <taxon>rosids</taxon>
        <taxon>fabids</taxon>
        <taxon>Rosales</taxon>
        <taxon>Moraceae</taxon>
        <taxon>Ficeae</taxon>
        <taxon>Ficus</taxon>
    </lineage>
</organism>
<sequence length="371" mass="42217">MRRYFSTLRAVSREHLEVQLSNAKFDNDDNVVKLGLLYMIFCIPLANVNSVKIDPKYFALADNLEELNAFPWGVLSWEATRAAYERIPTIAGKFMTKHVETNPRMLSWTSMNNVKFDALMSVLTAVDDGFLDSDIGVVADKGVKAAMDFLNTDKEDKDEEKEDDEEEEENEDDERENENVILKYSKLGIPYMQMIISIMTHEEDEEKSIAEDEDDKGENDEKPEHGQPDPVCTARQIQQEKWTGIGIVVVPCLAINQERRTTIGLDWPLPTTPRLCTMVSNLPAILDARLWKVGTATVKLSTEVAALRSIGRGHDKREEGEAKENEEEKYENNKGKEEEKKPKAAKEKEEGKEDEEVNGEEEERKNEEAAK</sequence>
<evidence type="ECO:0008006" key="4">
    <source>
        <dbReference type="Google" id="ProtNLM"/>
    </source>
</evidence>
<feature type="compositionally biased region" description="Basic and acidic residues" evidence="1">
    <location>
        <begin position="312"/>
        <end position="323"/>
    </location>
</feature>
<dbReference type="AlphaFoldDB" id="A0AA88J5M1"/>
<evidence type="ECO:0000313" key="3">
    <source>
        <dbReference type="Proteomes" id="UP001187192"/>
    </source>
</evidence>
<dbReference type="EMBL" id="BTGU01000129">
    <property type="protein sequence ID" value="GMN62467.1"/>
    <property type="molecule type" value="Genomic_DNA"/>
</dbReference>
<feature type="compositionally biased region" description="Acidic residues" evidence="1">
    <location>
        <begin position="156"/>
        <end position="176"/>
    </location>
</feature>
<feature type="region of interest" description="Disordered" evidence="1">
    <location>
        <begin position="203"/>
        <end position="230"/>
    </location>
</feature>
<feature type="region of interest" description="Disordered" evidence="1">
    <location>
        <begin position="150"/>
        <end position="178"/>
    </location>
</feature>
<dbReference type="PANTHER" id="PTHR48449">
    <property type="entry name" value="DUF1985 DOMAIN-CONTAINING PROTEIN"/>
    <property type="match status" value="1"/>
</dbReference>
<keyword evidence="3" id="KW-1185">Reference proteome</keyword>
<comment type="caution">
    <text evidence="2">The sequence shown here is derived from an EMBL/GenBank/DDBJ whole genome shotgun (WGS) entry which is preliminary data.</text>
</comment>
<evidence type="ECO:0000313" key="2">
    <source>
        <dbReference type="EMBL" id="GMN62467.1"/>
    </source>
</evidence>
<protein>
    <recommendedName>
        <fullName evidence="4">DUF1985 domain-containing protein</fullName>
    </recommendedName>
</protein>
<feature type="compositionally biased region" description="Acidic residues" evidence="1">
    <location>
        <begin position="352"/>
        <end position="361"/>
    </location>
</feature>
<dbReference type="PANTHER" id="PTHR48449:SF1">
    <property type="entry name" value="DUF1985 DOMAIN-CONTAINING PROTEIN"/>
    <property type="match status" value="1"/>
</dbReference>
<name>A0AA88J5M1_FICCA</name>
<feature type="region of interest" description="Disordered" evidence="1">
    <location>
        <begin position="311"/>
        <end position="371"/>
    </location>
</feature>
<dbReference type="Proteomes" id="UP001187192">
    <property type="component" value="Unassembled WGS sequence"/>
</dbReference>
<evidence type="ECO:0000256" key="1">
    <source>
        <dbReference type="SAM" id="MobiDB-lite"/>
    </source>
</evidence>
<reference evidence="2" key="1">
    <citation type="submission" date="2023-07" db="EMBL/GenBank/DDBJ databases">
        <title>draft genome sequence of fig (Ficus carica).</title>
        <authorList>
            <person name="Takahashi T."/>
            <person name="Nishimura K."/>
        </authorList>
    </citation>
    <scope>NUCLEOTIDE SEQUENCE</scope>
</reference>